<dbReference type="AlphaFoldDB" id="A0A1D3E0K4"/>
<keyword evidence="4" id="KW-1185">Reference proteome</keyword>
<protein>
    <recommendedName>
        <fullName evidence="2">ParB-like N-terminal domain-containing protein</fullName>
    </recommendedName>
</protein>
<evidence type="ECO:0000256" key="1">
    <source>
        <dbReference type="SAM" id="MobiDB-lite"/>
    </source>
</evidence>
<dbReference type="InterPro" id="IPR036086">
    <property type="entry name" value="ParB/Sulfiredoxin_sf"/>
</dbReference>
<feature type="region of interest" description="Disordered" evidence="1">
    <location>
        <begin position="206"/>
        <end position="288"/>
    </location>
</feature>
<proteinExistence type="predicted"/>
<evidence type="ECO:0000259" key="2">
    <source>
        <dbReference type="SMART" id="SM00470"/>
    </source>
</evidence>
<dbReference type="EMBL" id="ASHX02000001">
    <property type="protein sequence ID" value="OEJ98113.1"/>
    <property type="molecule type" value="Genomic_DNA"/>
</dbReference>
<dbReference type="eggNOG" id="COG1475">
    <property type="taxonomic scope" value="Bacteria"/>
</dbReference>
<accession>A0A1D3E0K4</accession>
<evidence type="ECO:0000313" key="3">
    <source>
        <dbReference type="EMBL" id="OEJ98113.1"/>
    </source>
</evidence>
<name>A0A1D3E0K4_9ACTN</name>
<reference evidence="3 4" key="1">
    <citation type="journal article" date="2013" name="Genome Announc.">
        <title>Genome Sequence of Streptomyces violaceusniger Strain SPC6, a Halotolerant Streptomycete That Exhibits Rapid Growth and Development.</title>
        <authorList>
            <person name="Chen X."/>
            <person name="Zhang B."/>
            <person name="Zhang W."/>
            <person name="Wu X."/>
            <person name="Zhang M."/>
            <person name="Chen T."/>
            <person name="Liu G."/>
            <person name="Dyson P."/>
        </authorList>
    </citation>
    <scope>NUCLEOTIDE SEQUENCE [LARGE SCALE GENOMIC DNA]</scope>
    <source>
        <strain evidence="3 4">SPC6</strain>
    </source>
</reference>
<dbReference type="InterPro" id="IPR003115">
    <property type="entry name" value="ParB_N"/>
</dbReference>
<feature type="compositionally biased region" description="Low complexity" evidence="1">
    <location>
        <begin position="220"/>
        <end position="249"/>
    </location>
</feature>
<evidence type="ECO:0000313" key="4">
    <source>
        <dbReference type="Proteomes" id="UP000095329"/>
    </source>
</evidence>
<dbReference type="SMART" id="SM00470">
    <property type="entry name" value="ParB"/>
    <property type="match status" value="1"/>
</dbReference>
<feature type="domain" description="ParB-like N-terminal" evidence="2">
    <location>
        <begin position="7"/>
        <end position="91"/>
    </location>
</feature>
<dbReference type="SUPFAM" id="SSF110849">
    <property type="entry name" value="ParB/Sulfiredoxin"/>
    <property type="match status" value="1"/>
</dbReference>
<comment type="caution">
    <text evidence="3">The sequence shown here is derived from an EMBL/GenBank/DDBJ whole genome shotgun (WGS) entry which is preliminary data.</text>
</comment>
<dbReference type="Proteomes" id="UP000095329">
    <property type="component" value="Unassembled WGS sequence"/>
</dbReference>
<organism evidence="3 4">
    <name type="scientific">Streptomyces thermolilacinus SPC6</name>
    <dbReference type="NCBI Taxonomy" id="1306406"/>
    <lineage>
        <taxon>Bacteria</taxon>
        <taxon>Bacillati</taxon>
        <taxon>Actinomycetota</taxon>
        <taxon>Actinomycetes</taxon>
        <taxon>Kitasatosporales</taxon>
        <taxon>Streptomycetaceae</taxon>
        <taxon>Streptomyces</taxon>
    </lineage>
</organism>
<gene>
    <name evidence="3" type="ORF">J116_016065</name>
</gene>
<dbReference type="STRING" id="1306406.J116_016065"/>
<sequence length="372" mass="39444">MSTAVRADLPVDTLLPADSPRTQGLDQEYVDALVALEAELPPIVVHHPSGRVVDGMHRLAAARARGDRSISAFLLDLPERSLFAVAVSLNIAHGKPLTHGDRLAAAARILRDNPALSDRYVASFTALSPRTVSRVRRSTAEVPQSNTRIGLDGKRRPADLAGVAGGRQRAGRMMLERPGASLREIARAAGISLGTAHDVRKRLLLGRDPVPEGRGGARAGGHTARAGQPGPTAPVGAAGPRVPDARVPGPRGPGPRGPGPRATEPRVPGPQGPVRARRDAAARRESGEVLERLRKDPALRLSQSGRFLLRCLAVHDVDGSVWARLATTVPPHCAEGISKLARECAGMWLRFADQVDRESRGGRSGQRSHTSA</sequence>
<feature type="compositionally biased region" description="Basic and acidic residues" evidence="1">
    <location>
        <begin position="276"/>
        <end position="288"/>
    </location>
</feature>